<evidence type="ECO:0000259" key="2">
    <source>
        <dbReference type="Pfam" id="PF00535"/>
    </source>
</evidence>
<dbReference type="Gene3D" id="3.90.550.10">
    <property type="entry name" value="Spore Coat Polysaccharide Biosynthesis Protein SpsA, Chain A"/>
    <property type="match status" value="1"/>
</dbReference>
<dbReference type="GO" id="GO:0016740">
    <property type="term" value="F:transferase activity"/>
    <property type="evidence" value="ECO:0007669"/>
    <property type="project" value="UniProtKB-KW"/>
</dbReference>
<dbReference type="CDD" id="cd04179">
    <property type="entry name" value="DPM_DPG-synthase_like"/>
    <property type="match status" value="1"/>
</dbReference>
<protein>
    <submittedName>
        <fullName evidence="3">Glycosyltransferase family 2 protein</fullName>
    </submittedName>
</protein>
<name>A0A411HPX6_9GAMM</name>
<dbReference type="PANTHER" id="PTHR48090:SF7">
    <property type="entry name" value="RFBJ PROTEIN"/>
    <property type="match status" value="1"/>
</dbReference>
<dbReference type="InterPro" id="IPR029044">
    <property type="entry name" value="Nucleotide-diphossugar_trans"/>
</dbReference>
<feature type="domain" description="Glycosyltransferase 2-like" evidence="2">
    <location>
        <begin position="78"/>
        <end position="231"/>
    </location>
</feature>
<dbReference type="AlphaFoldDB" id="A0A411HPX6"/>
<reference evidence="3 4" key="1">
    <citation type="submission" date="2019-01" db="EMBL/GenBank/DDBJ databases">
        <title>Pseudolysobacter antarctica gen. nov., sp. nov., isolated from Fildes Peninsula, Antarctica.</title>
        <authorList>
            <person name="Wei Z."/>
            <person name="Peng F."/>
        </authorList>
    </citation>
    <scope>NUCLEOTIDE SEQUENCE [LARGE SCALE GENOMIC DNA]</scope>
    <source>
        <strain evidence="3 4">AQ6-296</strain>
    </source>
</reference>
<dbReference type="Proteomes" id="UP000291562">
    <property type="component" value="Chromosome"/>
</dbReference>
<feature type="transmembrane region" description="Helical" evidence="1">
    <location>
        <begin position="329"/>
        <end position="353"/>
    </location>
</feature>
<gene>
    <name evidence="3" type="ORF">ELE36_03845</name>
</gene>
<dbReference type="OrthoDB" id="9811884at2"/>
<keyword evidence="1" id="KW-0812">Transmembrane</keyword>
<keyword evidence="1" id="KW-1133">Transmembrane helix</keyword>
<organism evidence="3 4">
    <name type="scientific">Pseudolysobacter antarcticus</name>
    <dbReference type="NCBI Taxonomy" id="2511995"/>
    <lineage>
        <taxon>Bacteria</taxon>
        <taxon>Pseudomonadati</taxon>
        <taxon>Pseudomonadota</taxon>
        <taxon>Gammaproteobacteria</taxon>
        <taxon>Lysobacterales</taxon>
        <taxon>Rhodanobacteraceae</taxon>
        <taxon>Pseudolysobacter</taxon>
    </lineage>
</organism>
<keyword evidence="3" id="KW-0808">Transferase</keyword>
<keyword evidence="1" id="KW-0472">Membrane</keyword>
<dbReference type="InterPro" id="IPR050256">
    <property type="entry name" value="Glycosyltransferase_2"/>
</dbReference>
<dbReference type="KEGG" id="xbc:ELE36_03845"/>
<keyword evidence="4" id="KW-1185">Reference proteome</keyword>
<evidence type="ECO:0000256" key="1">
    <source>
        <dbReference type="SAM" id="Phobius"/>
    </source>
</evidence>
<proteinExistence type="predicted"/>
<sequence>MPLRPANAIGFICVAIIPHASIQIKCTAKGAVNELPFATEPIICDNIHNLASQYIRTIQARATLNRVAKPHPGGTLISIILPAKNEAAALAGVLPRLRAAYPDADIVLVDDGSSDETRAVSLANGARVFSHPYSMGNGAAIKRGAREARGDTLVFMDADGQHEPETIARLLSKLDEGYDMVVGARAWSGQAGAARGFANAFYNWLATRMTGHKVMDLTSGLRAVRADKFREFLHLLPNGFSYPTTITMAFFRSAYAVAYEPVPVQKRIGKSHLRPIRDGIRFLLIIFKIATLYSPLKLFVPVSVVFFLLGLGHYTYTFFIAGRFTNMSALLFSASVIVFLIGLVSEQIAALIYSKTGRG</sequence>
<evidence type="ECO:0000313" key="4">
    <source>
        <dbReference type="Proteomes" id="UP000291562"/>
    </source>
</evidence>
<evidence type="ECO:0000313" key="3">
    <source>
        <dbReference type="EMBL" id="QBB72543.1"/>
    </source>
</evidence>
<dbReference type="EMBL" id="CP035704">
    <property type="protein sequence ID" value="QBB72543.1"/>
    <property type="molecule type" value="Genomic_DNA"/>
</dbReference>
<feature type="transmembrane region" description="Helical" evidence="1">
    <location>
        <begin position="302"/>
        <end position="322"/>
    </location>
</feature>
<dbReference type="Pfam" id="PF00535">
    <property type="entry name" value="Glycos_transf_2"/>
    <property type="match status" value="1"/>
</dbReference>
<dbReference type="PANTHER" id="PTHR48090">
    <property type="entry name" value="UNDECAPRENYL-PHOSPHATE 4-DEOXY-4-FORMAMIDO-L-ARABINOSE TRANSFERASE-RELATED"/>
    <property type="match status" value="1"/>
</dbReference>
<accession>A0A411HPX6</accession>
<dbReference type="InterPro" id="IPR001173">
    <property type="entry name" value="Glyco_trans_2-like"/>
</dbReference>
<dbReference type="SUPFAM" id="SSF53448">
    <property type="entry name" value="Nucleotide-diphospho-sugar transferases"/>
    <property type="match status" value="1"/>
</dbReference>